<keyword evidence="3" id="KW-0614">Plasmid</keyword>
<sequence length="216" mass="23578">MSQHDQAQAVTQPTSAITEKPPTLTSNSERIQPAATDELSIQNQSEIRQVQPDQLPATRWQGSSFPVENLQAYTSAFGYRESPTGGYTQEFHYGLDMAAPEGSYVRNWWAGTVEEVSDNTACGTSVVVKSGDWTATYCHMQGAVESKNGHRFMLSGNVQIQEGQAIAAGARLGQVGMTGRTTGPHLHWTLKYAGNYVDPGYVLRAMYQAQQAQTAE</sequence>
<dbReference type="SUPFAM" id="SSF51261">
    <property type="entry name" value="Duplicated hybrid motif"/>
    <property type="match status" value="1"/>
</dbReference>
<dbReference type="GO" id="GO:0004222">
    <property type="term" value="F:metalloendopeptidase activity"/>
    <property type="evidence" value="ECO:0007669"/>
    <property type="project" value="TreeGrafter"/>
</dbReference>
<geneLocation type="plasmid" evidence="3">
    <name>p1</name>
</geneLocation>
<reference evidence="3" key="1">
    <citation type="submission" date="2020-05" db="EMBL/GenBank/DDBJ databases">
        <authorList>
            <person name="Zhu T."/>
            <person name="Keshari N."/>
            <person name="Lu X."/>
        </authorList>
    </citation>
    <scope>NUCLEOTIDE SEQUENCE</scope>
    <source>
        <strain evidence="3">NK1-12</strain>
        <plasmid evidence="3">p1</plasmid>
    </source>
</reference>
<feature type="region of interest" description="Disordered" evidence="1">
    <location>
        <begin position="1"/>
        <end position="42"/>
    </location>
</feature>
<feature type="domain" description="M23ase beta-sheet core" evidence="2">
    <location>
        <begin position="91"/>
        <end position="199"/>
    </location>
</feature>
<accession>A0AA96WLR9</accession>
<name>A0AA96WLR9_9CYAN</name>
<organism evidence="3">
    <name type="scientific">Leptolyngbya sp. NK1-12</name>
    <dbReference type="NCBI Taxonomy" id="2547451"/>
    <lineage>
        <taxon>Bacteria</taxon>
        <taxon>Bacillati</taxon>
        <taxon>Cyanobacteriota</taxon>
        <taxon>Cyanophyceae</taxon>
        <taxon>Leptolyngbyales</taxon>
        <taxon>Leptolyngbyaceae</taxon>
        <taxon>Leptolyngbya group</taxon>
        <taxon>Leptolyngbya</taxon>
    </lineage>
</organism>
<feature type="compositionally biased region" description="Polar residues" evidence="1">
    <location>
        <begin position="1"/>
        <end position="30"/>
    </location>
</feature>
<evidence type="ECO:0000259" key="2">
    <source>
        <dbReference type="Pfam" id="PF01551"/>
    </source>
</evidence>
<dbReference type="PANTHER" id="PTHR21666">
    <property type="entry name" value="PEPTIDASE-RELATED"/>
    <property type="match status" value="1"/>
</dbReference>
<gene>
    <name evidence="3" type="ORF">HJG54_34635</name>
</gene>
<dbReference type="PANTHER" id="PTHR21666:SF293">
    <property type="entry name" value="SLL1488 PROTEIN"/>
    <property type="match status" value="1"/>
</dbReference>
<dbReference type="CDD" id="cd12797">
    <property type="entry name" value="M23_peptidase"/>
    <property type="match status" value="1"/>
</dbReference>
<dbReference type="InterPro" id="IPR016047">
    <property type="entry name" value="M23ase_b-sheet_dom"/>
</dbReference>
<dbReference type="AlphaFoldDB" id="A0AA96WLR9"/>
<dbReference type="Pfam" id="PF01551">
    <property type="entry name" value="Peptidase_M23"/>
    <property type="match status" value="1"/>
</dbReference>
<protein>
    <submittedName>
        <fullName evidence="3">M23 family metallopeptidase</fullName>
    </submittedName>
</protein>
<evidence type="ECO:0000256" key="1">
    <source>
        <dbReference type="SAM" id="MobiDB-lite"/>
    </source>
</evidence>
<dbReference type="Gene3D" id="2.70.70.10">
    <property type="entry name" value="Glucose Permease (Domain IIA)"/>
    <property type="match status" value="1"/>
</dbReference>
<proteinExistence type="predicted"/>
<dbReference type="EMBL" id="CP053588">
    <property type="protein sequence ID" value="WNZ28162.1"/>
    <property type="molecule type" value="Genomic_DNA"/>
</dbReference>
<dbReference type="InterPro" id="IPR050570">
    <property type="entry name" value="Cell_wall_metabolism_enzyme"/>
</dbReference>
<dbReference type="InterPro" id="IPR011055">
    <property type="entry name" value="Dup_hybrid_motif"/>
</dbReference>
<evidence type="ECO:0000313" key="3">
    <source>
        <dbReference type="EMBL" id="WNZ28162.1"/>
    </source>
</evidence>